<feature type="domain" description="Cytochrome c" evidence="6">
    <location>
        <begin position="183"/>
        <end position="295"/>
    </location>
</feature>
<evidence type="ECO:0000256" key="5">
    <source>
        <dbReference type="SAM" id="MobiDB-lite"/>
    </source>
</evidence>
<feature type="region of interest" description="Disordered" evidence="5">
    <location>
        <begin position="73"/>
        <end position="105"/>
    </location>
</feature>
<evidence type="ECO:0000256" key="2">
    <source>
        <dbReference type="ARBA" id="ARBA00022723"/>
    </source>
</evidence>
<dbReference type="PROSITE" id="PS51007">
    <property type="entry name" value="CYTC"/>
    <property type="match status" value="4"/>
</dbReference>
<dbReference type="InterPro" id="IPR009056">
    <property type="entry name" value="Cyt_c-like_dom"/>
</dbReference>
<accession>A0A5C5WXC6</accession>
<reference evidence="7 8" key="1">
    <citation type="submission" date="2019-02" db="EMBL/GenBank/DDBJ databases">
        <title>Deep-cultivation of Planctomycetes and their phenomic and genomic characterization uncovers novel biology.</title>
        <authorList>
            <person name="Wiegand S."/>
            <person name="Jogler M."/>
            <person name="Boedeker C."/>
            <person name="Pinto D."/>
            <person name="Vollmers J."/>
            <person name="Rivas-Marin E."/>
            <person name="Kohn T."/>
            <person name="Peeters S.H."/>
            <person name="Heuer A."/>
            <person name="Rast P."/>
            <person name="Oberbeckmann S."/>
            <person name="Bunk B."/>
            <person name="Jeske O."/>
            <person name="Meyerdierks A."/>
            <person name="Storesund J.E."/>
            <person name="Kallscheuer N."/>
            <person name="Luecker S."/>
            <person name="Lage O.M."/>
            <person name="Pohl T."/>
            <person name="Merkel B.J."/>
            <person name="Hornburger P."/>
            <person name="Mueller R.-W."/>
            <person name="Bruemmer F."/>
            <person name="Labrenz M."/>
            <person name="Spormann A.M."/>
            <person name="Op Den Camp H."/>
            <person name="Overmann J."/>
            <person name="Amann R."/>
            <person name="Jetten M.S.M."/>
            <person name="Mascher T."/>
            <person name="Medema M.H."/>
            <person name="Devos D.P."/>
            <person name="Kaster A.-K."/>
            <person name="Ovreas L."/>
            <person name="Rohde M."/>
            <person name="Galperin M.Y."/>
            <person name="Jogler C."/>
        </authorList>
    </citation>
    <scope>NUCLEOTIDE SEQUENCE [LARGE SCALE GENOMIC DNA]</scope>
    <source>
        <strain evidence="7 8">CA85</strain>
    </source>
</reference>
<dbReference type="EMBL" id="SJPK01000026">
    <property type="protein sequence ID" value="TWT55376.1"/>
    <property type="molecule type" value="Genomic_DNA"/>
</dbReference>
<organism evidence="7 8">
    <name type="scientific">Allorhodopirellula solitaria</name>
    <dbReference type="NCBI Taxonomy" id="2527987"/>
    <lineage>
        <taxon>Bacteria</taxon>
        <taxon>Pseudomonadati</taxon>
        <taxon>Planctomycetota</taxon>
        <taxon>Planctomycetia</taxon>
        <taxon>Pirellulales</taxon>
        <taxon>Pirellulaceae</taxon>
        <taxon>Allorhodopirellula</taxon>
    </lineage>
</organism>
<proteinExistence type="predicted"/>
<feature type="domain" description="Cytochrome c" evidence="6">
    <location>
        <begin position="393"/>
        <end position="504"/>
    </location>
</feature>
<dbReference type="PANTHER" id="PTHR33546:SF1">
    <property type="entry name" value="LARGE, MULTIFUNCTIONAL SECRETED PROTEIN"/>
    <property type="match status" value="1"/>
</dbReference>
<name>A0A5C5WXC6_9BACT</name>
<keyword evidence="2 4" id="KW-0479">Metal-binding</keyword>
<feature type="domain" description="Cytochrome c" evidence="6">
    <location>
        <begin position="52"/>
        <end position="160"/>
    </location>
</feature>
<dbReference type="GO" id="GO:0009055">
    <property type="term" value="F:electron transfer activity"/>
    <property type="evidence" value="ECO:0007669"/>
    <property type="project" value="InterPro"/>
</dbReference>
<evidence type="ECO:0000256" key="3">
    <source>
        <dbReference type="ARBA" id="ARBA00023004"/>
    </source>
</evidence>
<feature type="domain" description="Cytochrome c" evidence="6">
    <location>
        <begin position="520"/>
        <end position="614"/>
    </location>
</feature>
<dbReference type="SUPFAM" id="SSF46626">
    <property type="entry name" value="Cytochrome c"/>
    <property type="match status" value="3"/>
</dbReference>
<dbReference type="Gene3D" id="1.10.760.10">
    <property type="entry name" value="Cytochrome c-like domain"/>
    <property type="match status" value="3"/>
</dbReference>
<sequence length="856" mass="92790" precursor="true">MHILIANVPIAVIFWAALAVAEESRPDPEDHRDRATAPVVAGFDRFARHGDIDGIQGGRLLLSELSCTACHSSGGAAAGKNAPDAKSSDKSPPDQQIAPKGGPRLHSAGRRYSQAWLAEFIASPHRVKPGTTMPDLLGSRPLQQRQEISRAIAAFLTHTQRAEYPAIKASGSTPVRFEFWNHGDANRGSEIFHSRGCVACHSSGADRPVSETSSSPVDALLDELDPEELEEMGLAGAARRVDSIPLGRLEAKYARKSLTHFLHDPALTRPALRMPDFQLSTSDAADLAEYLLTTYSLDGPGSGTSRSGASRSGTPSGGSANDAALVAKGRQWFNELNCSSCHDTSSETAKVEALPLSAVDASAGHGCLSDSPHRSVHYSLDRVQRDAIGDAIGGIQSGRTFTATEQLDGILLATNCYGCHQREDMGGVGRYRKSFFETEGHVDLGDEGRLPPPLTGVGRKLTSAHLTNVLSGKAAAVRPYMQIQMPRFSPDVTRSVPTLFAEVDQAHSVSEKQVFGDAAGLAEAGRELMDIGCVQCHAFAGNSLPGVVGIDLSKIGSRIQPAWFEEFLLDPGAVKARTRMPTFFIDGKSPRPDLLGGDPKRQIVAMWMYLKALPKHSLPRKIERSRAESYELDPQGQPLVLRTFMKAAGTHAIAVGFAEDVHFSYDAEQVRLATAWRGKFLDARGTWFVRSAPPAEPLGKDVVDFPSGFSFAKLSGKNEPWPLQSAVRFGGYRLGDGQTPEFFYRYGGFEVSDQIRPAGSNRAIDPEAKPGLQRRLTIAPSQAREKAQAEVVWFRALSGRGLQRVDDHTMRNEAGVMVSLPPSLASDAYVYEGDGMVEWRVPAREFPFQIEVDYSW</sequence>
<dbReference type="GO" id="GO:0020037">
    <property type="term" value="F:heme binding"/>
    <property type="evidence" value="ECO:0007669"/>
    <property type="project" value="InterPro"/>
</dbReference>
<feature type="region of interest" description="Disordered" evidence="5">
    <location>
        <begin position="299"/>
        <end position="321"/>
    </location>
</feature>
<feature type="compositionally biased region" description="Low complexity" evidence="5">
    <location>
        <begin position="303"/>
        <end position="320"/>
    </location>
</feature>
<gene>
    <name evidence="7" type="ORF">CA85_49490</name>
</gene>
<evidence type="ECO:0000256" key="4">
    <source>
        <dbReference type="PROSITE-ProRule" id="PRU00433"/>
    </source>
</evidence>
<dbReference type="InterPro" id="IPR036280">
    <property type="entry name" value="Multihaem_cyt_sf"/>
</dbReference>
<dbReference type="Pfam" id="PF00034">
    <property type="entry name" value="Cytochrom_C"/>
    <property type="match status" value="1"/>
</dbReference>
<keyword evidence="3 4" id="KW-0408">Iron</keyword>
<dbReference type="PANTHER" id="PTHR33546">
    <property type="entry name" value="LARGE, MULTIFUNCTIONAL SECRETED PROTEIN-RELATED"/>
    <property type="match status" value="1"/>
</dbReference>
<keyword evidence="1 4" id="KW-0349">Heme</keyword>
<comment type="caution">
    <text evidence="7">The sequence shown here is derived from an EMBL/GenBank/DDBJ whole genome shotgun (WGS) entry which is preliminary data.</text>
</comment>
<keyword evidence="8" id="KW-1185">Reference proteome</keyword>
<dbReference type="OrthoDB" id="9804649at2"/>
<evidence type="ECO:0000313" key="8">
    <source>
        <dbReference type="Proteomes" id="UP000318053"/>
    </source>
</evidence>
<dbReference type="InterPro" id="IPR036909">
    <property type="entry name" value="Cyt_c-like_dom_sf"/>
</dbReference>
<dbReference type="Proteomes" id="UP000318053">
    <property type="component" value="Unassembled WGS sequence"/>
</dbReference>
<evidence type="ECO:0000256" key="1">
    <source>
        <dbReference type="ARBA" id="ARBA00022617"/>
    </source>
</evidence>
<protein>
    <submittedName>
        <fullName evidence="7">Cytochrome c</fullName>
    </submittedName>
</protein>
<evidence type="ECO:0000313" key="7">
    <source>
        <dbReference type="EMBL" id="TWT55376.1"/>
    </source>
</evidence>
<dbReference type="SUPFAM" id="SSF48695">
    <property type="entry name" value="Multiheme cytochromes"/>
    <property type="match status" value="1"/>
</dbReference>
<dbReference type="AlphaFoldDB" id="A0A5C5WXC6"/>
<dbReference type="GO" id="GO:0046872">
    <property type="term" value="F:metal ion binding"/>
    <property type="evidence" value="ECO:0007669"/>
    <property type="project" value="UniProtKB-KW"/>
</dbReference>
<evidence type="ECO:0000259" key="6">
    <source>
        <dbReference type="PROSITE" id="PS51007"/>
    </source>
</evidence>